<keyword evidence="3" id="KW-0238">DNA-binding</keyword>
<dbReference type="InterPro" id="IPR036390">
    <property type="entry name" value="WH_DNA-bd_sf"/>
</dbReference>
<dbReference type="InterPro" id="IPR036388">
    <property type="entry name" value="WH-like_DNA-bd_sf"/>
</dbReference>
<accession>A0ABY5SQM6</accession>
<keyword evidence="2" id="KW-0805">Transcription regulation</keyword>
<reference evidence="5" key="1">
    <citation type="submission" date="2022-03" db="EMBL/GenBank/DDBJ databases">
        <title>Brevibacterium spongiae sp. nov., isolated from marine sponge.</title>
        <authorList>
            <person name="Li Z."/>
            <person name="Zhang M."/>
        </authorList>
    </citation>
    <scope>NUCLEOTIDE SEQUENCE</scope>
    <source>
        <strain evidence="5">WHS-Z9</strain>
    </source>
</reference>
<evidence type="ECO:0000256" key="4">
    <source>
        <dbReference type="ARBA" id="ARBA00023163"/>
    </source>
</evidence>
<organism evidence="5 6">
    <name type="scientific">Brevibacterium spongiae</name>
    <dbReference type="NCBI Taxonomy" id="2909672"/>
    <lineage>
        <taxon>Bacteria</taxon>
        <taxon>Bacillati</taxon>
        <taxon>Actinomycetota</taxon>
        <taxon>Actinomycetes</taxon>
        <taxon>Micrococcales</taxon>
        <taxon>Brevibacteriaceae</taxon>
        <taxon>Brevibacterium</taxon>
    </lineage>
</organism>
<sequence length="116" mass="13109">MARRTSGELENAVLAALWERGDCLTVSELQAAVAPPRPAYTTMMTVLNRMEGKRLIKRERRSRILTISPVRSRAVTAASEMSRALRDSEDAREVLMSFVGSLKDEEIDLLRDFVRD</sequence>
<dbReference type="Proteomes" id="UP001064879">
    <property type="component" value="Chromosome"/>
</dbReference>
<dbReference type="Gene3D" id="1.10.10.10">
    <property type="entry name" value="Winged helix-like DNA-binding domain superfamily/Winged helix DNA-binding domain"/>
    <property type="match status" value="1"/>
</dbReference>
<dbReference type="RefSeq" id="WP_064485812.1">
    <property type="nucleotide sequence ID" value="NZ_CP093443.1"/>
</dbReference>
<dbReference type="InterPro" id="IPR005650">
    <property type="entry name" value="BlaI_family"/>
</dbReference>
<evidence type="ECO:0000313" key="5">
    <source>
        <dbReference type="EMBL" id="UVI35379.1"/>
    </source>
</evidence>
<keyword evidence="4" id="KW-0804">Transcription</keyword>
<proteinExistence type="inferred from homology"/>
<evidence type="ECO:0000256" key="1">
    <source>
        <dbReference type="ARBA" id="ARBA00011046"/>
    </source>
</evidence>
<evidence type="ECO:0000313" key="6">
    <source>
        <dbReference type="Proteomes" id="UP001064879"/>
    </source>
</evidence>
<dbReference type="EMBL" id="CP093443">
    <property type="protein sequence ID" value="UVI35379.1"/>
    <property type="molecule type" value="Genomic_DNA"/>
</dbReference>
<comment type="similarity">
    <text evidence="1">Belongs to the BlaI transcriptional regulatory family.</text>
</comment>
<protein>
    <submittedName>
        <fullName evidence="5">BlaI/MecI/CopY family transcriptional regulator</fullName>
    </submittedName>
</protein>
<evidence type="ECO:0000256" key="2">
    <source>
        <dbReference type="ARBA" id="ARBA00023015"/>
    </source>
</evidence>
<gene>
    <name evidence="5" type="ORF">L1F31_14835</name>
</gene>
<evidence type="ECO:0000256" key="3">
    <source>
        <dbReference type="ARBA" id="ARBA00023125"/>
    </source>
</evidence>
<dbReference type="SUPFAM" id="SSF46785">
    <property type="entry name" value="Winged helix' DNA-binding domain"/>
    <property type="match status" value="1"/>
</dbReference>
<dbReference type="Pfam" id="PF03965">
    <property type="entry name" value="Penicillinase_R"/>
    <property type="match status" value="1"/>
</dbReference>
<name>A0ABY5SQM6_9MICO</name>
<keyword evidence="6" id="KW-1185">Reference proteome</keyword>